<reference evidence="1 2" key="1">
    <citation type="submission" date="2020-08" db="EMBL/GenBank/DDBJ databases">
        <title>Sequencing the genomes of 1000 actinobacteria strains.</title>
        <authorList>
            <person name="Klenk H.-P."/>
        </authorList>
    </citation>
    <scope>NUCLEOTIDE SEQUENCE [LARGE SCALE GENOMIC DNA]</scope>
    <source>
        <strain evidence="1 2">DSM 44230</strain>
    </source>
</reference>
<dbReference type="Proteomes" id="UP000533598">
    <property type="component" value="Unassembled WGS sequence"/>
</dbReference>
<keyword evidence="2" id="KW-1185">Reference proteome</keyword>
<accession>A0A7W7C7M3</accession>
<name>A0A7W7C7M3_9PSEU</name>
<evidence type="ECO:0000313" key="2">
    <source>
        <dbReference type="Proteomes" id="UP000533598"/>
    </source>
</evidence>
<sequence length="299" mass="33167">MANGEPAEDRAFHQVLRAAVRRSGLGLERIRYRLAQQGHPLSMATLSLWQSGQRRPERRESLAALAALEGILAVPAGTLSSALGQPRYRGPGPNGQRRVPVEAMWPADPAIPALLRDVDAEDEFLVRLSQQDLVTLGPDGSERSMLVRLVLRATRSGVSTLPIAYASDQPEHSSLLVRPLRHCSVGTVEYLPRQGYLVASLEFDRELARGEVILVEYEVLNRSASGRSVRSERKLRFPVREYFAEVSFHPEAVPARCGWTFYGDEAAERGGELPVDSAHCVRLAVSNAKPGRYSVHWEW</sequence>
<dbReference type="RefSeq" id="WP_185001874.1">
    <property type="nucleotide sequence ID" value="NZ_BAAAUI010000021.1"/>
</dbReference>
<proteinExistence type="predicted"/>
<dbReference type="AlphaFoldDB" id="A0A7W7C7M3"/>
<evidence type="ECO:0000313" key="1">
    <source>
        <dbReference type="EMBL" id="MBB4675988.1"/>
    </source>
</evidence>
<gene>
    <name evidence="1" type="ORF">HNR67_002106</name>
</gene>
<dbReference type="EMBL" id="JACHMH010000001">
    <property type="protein sequence ID" value="MBB4675988.1"/>
    <property type="molecule type" value="Genomic_DNA"/>
</dbReference>
<organism evidence="1 2">
    <name type="scientific">Crossiella cryophila</name>
    <dbReference type="NCBI Taxonomy" id="43355"/>
    <lineage>
        <taxon>Bacteria</taxon>
        <taxon>Bacillati</taxon>
        <taxon>Actinomycetota</taxon>
        <taxon>Actinomycetes</taxon>
        <taxon>Pseudonocardiales</taxon>
        <taxon>Pseudonocardiaceae</taxon>
        <taxon>Crossiella</taxon>
    </lineage>
</organism>
<protein>
    <submittedName>
        <fullName evidence="1">Uncharacterized protein</fullName>
    </submittedName>
</protein>
<comment type="caution">
    <text evidence="1">The sequence shown here is derived from an EMBL/GenBank/DDBJ whole genome shotgun (WGS) entry which is preliminary data.</text>
</comment>